<reference evidence="7 8" key="1">
    <citation type="journal article" date="2016" name="Genome Announc.">
        <title>Draft Genome Sequence of Criibacterium bergeronii gen. nov., sp. nov., Strain CCRI-22567T, Isolated from a Vaginal Sample from a Woman with Bacterial Vaginosis.</title>
        <authorList>
            <person name="Maheux A.F."/>
            <person name="Berube E."/>
            <person name="Boudreau D.K."/>
            <person name="Raymond F."/>
            <person name="Corbeil J."/>
            <person name="Roy P.H."/>
            <person name="Boissinot M."/>
            <person name="Omar R.F."/>
        </authorList>
    </citation>
    <scope>NUCLEOTIDE SEQUENCE [LARGE SCALE GENOMIC DNA]</scope>
    <source>
        <strain evidence="7 8">CCRI-22567</strain>
    </source>
</reference>
<dbReference type="STRING" id="1871336.BBG48_01140"/>
<dbReference type="InterPro" id="IPR005526">
    <property type="entry name" value="Septum_form_inhib_MinC_C"/>
</dbReference>
<keyword evidence="1 5" id="KW-0132">Cell division</keyword>
<evidence type="ECO:0000256" key="3">
    <source>
        <dbReference type="ARBA" id="ARBA00023306"/>
    </source>
</evidence>
<dbReference type="SUPFAM" id="SSF63848">
    <property type="entry name" value="Cell-division inhibitor MinC, C-terminal domain"/>
    <property type="match status" value="1"/>
</dbReference>
<dbReference type="InterPro" id="IPR036145">
    <property type="entry name" value="MinC_C_sf"/>
</dbReference>
<comment type="similarity">
    <text evidence="5">Belongs to the MinC family.</text>
</comment>
<dbReference type="NCBIfam" id="TIGR01222">
    <property type="entry name" value="minC"/>
    <property type="match status" value="1"/>
</dbReference>
<dbReference type="PANTHER" id="PTHR34108">
    <property type="entry name" value="SEPTUM SITE-DETERMINING PROTEIN MINC"/>
    <property type="match status" value="1"/>
</dbReference>
<comment type="caution">
    <text evidence="7">The sequence shown here is derived from an EMBL/GenBank/DDBJ whole genome shotgun (WGS) entry which is preliminary data.</text>
</comment>
<dbReference type="Pfam" id="PF03775">
    <property type="entry name" value="MinC_C"/>
    <property type="match status" value="1"/>
</dbReference>
<dbReference type="GO" id="GO:0000902">
    <property type="term" value="P:cell morphogenesis"/>
    <property type="evidence" value="ECO:0007669"/>
    <property type="project" value="InterPro"/>
</dbReference>
<dbReference type="PANTHER" id="PTHR34108:SF1">
    <property type="entry name" value="SEPTUM SITE-DETERMINING PROTEIN MINC"/>
    <property type="match status" value="1"/>
</dbReference>
<sequence>MNHTDDLVKLKLINGAYLLNVFSDTLDNAKNQIKSKLESDTLLKDITLNSISAPNLSKLEQKQLANFITQDIGIKYEQKALELDAKSSGTKTRARKKAASENGQSTENLDFKVEKSQLSKKYSHTTKKLDLDKNEYETRIIKSNLRSGTTIKYEGNIVVIGDVNAGAELTAKGSIIVLGTLRGLAMAGSDGDKDSLIIAHSIKAAQLRIASAIAIPPAFENKSGSQMAFIADKQSDAIEIQHLD</sequence>
<dbReference type="Gene3D" id="2.160.20.70">
    <property type="match status" value="1"/>
</dbReference>
<dbReference type="EMBL" id="MBEW02000001">
    <property type="protein sequence ID" value="RDY22296.1"/>
    <property type="molecule type" value="Genomic_DNA"/>
</dbReference>
<dbReference type="InterPro" id="IPR013033">
    <property type="entry name" value="MinC"/>
</dbReference>
<evidence type="ECO:0000313" key="7">
    <source>
        <dbReference type="EMBL" id="RDY22296.1"/>
    </source>
</evidence>
<dbReference type="InterPro" id="IPR016098">
    <property type="entry name" value="CAP/MinC_C"/>
</dbReference>
<dbReference type="GO" id="GO:1901891">
    <property type="term" value="P:regulation of cell septum assembly"/>
    <property type="evidence" value="ECO:0007669"/>
    <property type="project" value="InterPro"/>
</dbReference>
<proteinExistence type="inferred from homology"/>
<comment type="subunit">
    <text evidence="4 5">Interacts with MinD and FtsZ.</text>
</comment>
<dbReference type="Proteomes" id="UP000093352">
    <property type="component" value="Unassembled WGS sequence"/>
</dbReference>
<feature type="domain" description="Septum formation inhibitor MinC C-terminal" evidence="6">
    <location>
        <begin position="140"/>
        <end position="234"/>
    </location>
</feature>
<evidence type="ECO:0000259" key="6">
    <source>
        <dbReference type="Pfam" id="PF03775"/>
    </source>
</evidence>
<protein>
    <recommendedName>
        <fullName evidence="5">Probable septum site-determining protein MinC</fullName>
    </recommendedName>
</protein>
<evidence type="ECO:0000256" key="5">
    <source>
        <dbReference type="HAMAP-Rule" id="MF_00267"/>
    </source>
</evidence>
<organism evidence="7 8">
    <name type="scientific">Criibacterium bergeronii</name>
    <dbReference type="NCBI Taxonomy" id="1871336"/>
    <lineage>
        <taxon>Bacteria</taxon>
        <taxon>Bacillati</taxon>
        <taxon>Bacillota</taxon>
        <taxon>Clostridia</taxon>
        <taxon>Peptostreptococcales</taxon>
        <taxon>Filifactoraceae</taxon>
        <taxon>Criibacterium</taxon>
    </lineage>
</organism>
<evidence type="ECO:0000256" key="1">
    <source>
        <dbReference type="ARBA" id="ARBA00022618"/>
    </source>
</evidence>
<keyword evidence="3 5" id="KW-0131">Cell cycle</keyword>
<dbReference type="GO" id="GO:0000917">
    <property type="term" value="P:division septum assembly"/>
    <property type="evidence" value="ECO:0007669"/>
    <property type="project" value="UniProtKB-KW"/>
</dbReference>
<name>A0A371IPB9_9FIRM</name>
<evidence type="ECO:0000256" key="2">
    <source>
        <dbReference type="ARBA" id="ARBA00023210"/>
    </source>
</evidence>
<evidence type="ECO:0000313" key="8">
    <source>
        <dbReference type="Proteomes" id="UP000093352"/>
    </source>
</evidence>
<keyword evidence="2 5" id="KW-0717">Septation</keyword>
<comment type="function">
    <text evidence="5">Cell division inhibitor that blocks the formation of polar Z ring septums. Rapidly oscillates between the poles of the cell to destabilize FtsZ filaments that have formed before they mature into polar Z rings. Prevents FtsZ polymerization.</text>
</comment>
<dbReference type="AlphaFoldDB" id="A0A371IPB9"/>
<accession>A0A371IPB9</accession>
<dbReference type="HAMAP" id="MF_00267">
    <property type="entry name" value="MinC"/>
    <property type="match status" value="1"/>
</dbReference>
<keyword evidence="8" id="KW-1185">Reference proteome</keyword>
<gene>
    <name evidence="5 7" type="primary">minC</name>
    <name evidence="7" type="ORF">BBG48_000865</name>
</gene>
<evidence type="ECO:0000256" key="4">
    <source>
        <dbReference type="ARBA" id="ARBA00046874"/>
    </source>
</evidence>
<dbReference type="RefSeq" id="WP_068911689.1">
    <property type="nucleotide sequence ID" value="NZ_MBEW02000001.1"/>
</dbReference>